<evidence type="ECO:0000313" key="2">
    <source>
        <dbReference type="Proteomes" id="UP000798046"/>
    </source>
</evidence>
<keyword evidence="2" id="KW-1185">Reference proteome</keyword>
<sequence>MVIKVGNIVSHTGALEWGAGKVMEITSSSAMIQFSDGKNRKIAVSHFTTLQPAAPGSFLPPPEVPAVMKAARAAKVPKAAKKKL</sequence>
<gene>
    <name evidence="1" type="ORF">F6V30_06150</name>
</gene>
<protein>
    <submittedName>
        <fullName evidence="1">DUF3553 domain-containing protein</fullName>
    </submittedName>
</protein>
<proteinExistence type="predicted"/>
<comment type="caution">
    <text evidence="1">The sequence shown here is derived from an EMBL/GenBank/DDBJ whole genome shotgun (WGS) entry which is preliminary data.</text>
</comment>
<dbReference type="EMBL" id="VZRA01000001">
    <property type="protein sequence ID" value="KAB0672146.1"/>
    <property type="molecule type" value="Genomic_DNA"/>
</dbReference>
<evidence type="ECO:0000313" key="1">
    <source>
        <dbReference type="EMBL" id="KAB0672146.1"/>
    </source>
</evidence>
<accession>A0ABQ6TSW3</accession>
<dbReference type="Proteomes" id="UP000798046">
    <property type="component" value="Unassembled WGS sequence"/>
</dbReference>
<organism evidence="1 2">
    <name type="scientific">Oryzomonas sagensis</name>
    <dbReference type="NCBI Taxonomy" id="2603857"/>
    <lineage>
        <taxon>Bacteria</taxon>
        <taxon>Pseudomonadati</taxon>
        <taxon>Thermodesulfobacteriota</taxon>
        <taxon>Desulfuromonadia</taxon>
        <taxon>Geobacterales</taxon>
        <taxon>Geobacteraceae</taxon>
        <taxon>Oryzomonas</taxon>
    </lineage>
</organism>
<reference evidence="1 2" key="1">
    <citation type="journal article" date="2020" name="Microorganisms">
        <title>Description of Three Novel Members in the Family Geobacteraceae, Oryzomonas japonicum gen. nov., sp. nov., Oryzomonas sagensis sp. nov., and Oryzomonas ruber sp. nov.</title>
        <authorList>
            <person name="Xu Z."/>
            <person name="Masuda Y."/>
            <person name="Hayakawa C."/>
            <person name="Ushijima N."/>
            <person name="Kawano K."/>
            <person name="Shiratori Y."/>
            <person name="Senoo K."/>
            <person name="Itoh H."/>
        </authorList>
    </citation>
    <scope>NUCLEOTIDE SEQUENCE [LARGE SCALE GENOMIC DNA]</scope>
    <source>
        <strain evidence="1 2">Red100</strain>
    </source>
</reference>
<name>A0ABQ6TSW3_9BACT</name>